<accession>A0A7Z2VL33</accession>
<evidence type="ECO:0000313" key="2">
    <source>
        <dbReference type="Proteomes" id="UP000502248"/>
    </source>
</evidence>
<dbReference type="KEGG" id="cheb:HH215_20230"/>
<reference evidence="1 2" key="1">
    <citation type="submission" date="2020-04" db="EMBL/GenBank/DDBJ databases">
        <title>Genome sequencing of novel species.</title>
        <authorList>
            <person name="Heo J."/>
            <person name="Kim S.-J."/>
            <person name="Kim J.-S."/>
            <person name="Hong S.-B."/>
            <person name="Kwon S.-W."/>
        </authorList>
    </citation>
    <scope>NUCLEOTIDE SEQUENCE [LARGE SCALE GENOMIC DNA]</scope>
    <source>
        <strain evidence="1 2">MFER-1</strain>
    </source>
</reference>
<dbReference type="EMBL" id="CP051680">
    <property type="protein sequence ID" value="QJD85271.1"/>
    <property type="molecule type" value="Genomic_DNA"/>
</dbReference>
<evidence type="ECO:0000313" key="1">
    <source>
        <dbReference type="EMBL" id="QJD85271.1"/>
    </source>
</evidence>
<protein>
    <submittedName>
        <fullName evidence="1">Uncharacterized protein</fullName>
    </submittedName>
</protein>
<dbReference type="RefSeq" id="WP_169281536.1">
    <property type="nucleotide sequence ID" value="NZ_CP051680.1"/>
</dbReference>
<keyword evidence="2" id="KW-1185">Reference proteome</keyword>
<dbReference type="AlphaFoldDB" id="A0A7Z2VL33"/>
<proteinExistence type="predicted"/>
<dbReference type="Proteomes" id="UP000502248">
    <property type="component" value="Chromosome"/>
</dbReference>
<organism evidence="1 2">
    <name type="scientific">Cohnella herbarum</name>
    <dbReference type="NCBI Taxonomy" id="2728023"/>
    <lineage>
        <taxon>Bacteria</taxon>
        <taxon>Bacillati</taxon>
        <taxon>Bacillota</taxon>
        <taxon>Bacilli</taxon>
        <taxon>Bacillales</taxon>
        <taxon>Paenibacillaceae</taxon>
        <taxon>Cohnella</taxon>
    </lineage>
</organism>
<gene>
    <name evidence="1" type="ORF">HH215_20230</name>
</gene>
<sequence>MRFKVRLLSMVVSICLLMGIVQIPIYAAEETNGNKVLQPVTIGTVKLKENVTANVKNVLVMPSDNHQTVGLTLTINNNSNSELNLIDYWVNVYTKSGTKLNVQNTNLKMAKVPAKTSVDLNYFSSVGNDIKSTDLIVKVIQWDFSASSYTRVLGEITVPLRYNPVTPAGAARVVVTDDISATISVKKATIGKSESYYRPDLRVMIKNDSKQTIVLPEYQLYIMTKDNLMYPLTATNLKGTILNPLTEKEFQMTVNIPLNVKADGWKLAIMYPINEGKGKFPVALFELPKAEVTEGEEIGKFYTFTNSKGVYSIRLDSMNRLPIEEDDLIIANLTISNKGNETLPIPNLNGKYLFNESIEKPASISQNNKVIAIKPGASESIQLVGRVPYTFDIGKLKLIVQQKETTTGNAEEQVELVTFNHNGTFNTIQSARPEVGFKVKDVGYRSTVKINRLNIYEGNTANLIAAQIAVFNDEKRQSSMQQLAGYFQKPDGTVYPATFEYIDDKLSPGGQAIVNAWSTVPKDIDMTDMQLVIGKALTETTTETGTTAGKEKLVGYASPYSFILPELFKAQDGLQKIDMQSYQMSITRVSTQIAFKESQVTLLFDYNLTQDLIKKSNMKDHKIVIELQDTNPKSVFRKEFSFPTSDSTANAQAAELKIGENHAEVTWNDVELVDLITALKDYNLNVYYQVTPGYKTLIATQKLPWLVNRTLTN</sequence>
<name>A0A7Z2VL33_9BACL</name>